<dbReference type="Proteomes" id="UP001602245">
    <property type="component" value="Unassembled WGS sequence"/>
</dbReference>
<gene>
    <name evidence="2" type="ORF">ACFY35_41890</name>
</gene>
<evidence type="ECO:0000256" key="1">
    <source>
        <dbReference type="SAM" id="MobiDB-lite"/>
    </source>
</evidence>
<protein>
    <submittedName>
        <fullName evidence="2">Uncharacterized protein</fullName>
    </submittedName>
</protein>
<sequence>MPIGSASPSQYRVDLAYRLANLAGHTPDTHTKTWFFDLPAADWDELLNRVFYDANVGLRRREPRDESWLALDSYHVSPVPLDTMLAWDGEATTDKAAVHLPWILSSGAVTWEFTSCYLLDEAGRYDGMTGNDFSELILYRALDAGRTTDAQARDFLDKLYPAKGDKLFADRHQRMANLVAVRPNPAFRRPPGSTPYLSGPLRPADVG</sequence>
<proteinExistence type="predicted"/>
<comment type="caution">
    <text evidence="2">The sequence shown here is derived from an EMBL/GenBank/DDBJ whole genome shotgun (WGS) entry which is preliminary data.</text>
</comment>
<evidence type="ECO:0000313" key="3">
    <source>
        <dbReference type="Proteomes" id="UP001602245"/>
    </source>
</evidence>
<accession>A0ABW6WUY7</accession>
<evidence type="ECO:0000313" key="2">
    <source>
        <dbReference type="EMBL" id="MFF5296026.1"/>
    </source>
</evidence>
<organism evidence="2 3">
    <name type="scientific">Paractinoplanes globisporus</name>
    <dbReference type="NCBI Taxonomy" id="113565"/>
    <lineage>
        <taxon>Bacteria</taxon>
        <taxon>Bacillati</taxon>
        <taxon>Actinomycetota</taxon>
        <taxon>Actinomycetes</taxon>
        <taxon>Micromonosporales</taxon>
        <taxon>Micromonosporaceae</taxon>
        <taxon>Paractinoplanes</taxon>
    </lineage>
</organism>
<dbReference type="RefSeq" id="WP_020516229.1">
    <property type="nucleotide sequence ID" value="NZ_JBIAZU010000008.1"/>
</dbReference>
<dbReference type="EMBL" id="JBIAZU010000008">
    <property type="protein sequence ID" value="MFF5296026.1"/>
    <property type="molecule type" value="Genomic_DNA"/>
</dbReference>
<reference evidence="2 3" key="1">
    <citation type="submission" date="2024-10" db="EMBL/GenBank/DDBJ databases">
        <title>The Natural Products Discovery Center: Release of the First 8490 Sequenced Strains for Exploring Actinobacteria Biosynthetic Diversity.</title>
        <authorList>
            <person name="Kalkreuter E."/>
            <person name="Kautsar S.A."/>
            <person name="Yang D."/>
            <person name="Bader C.D."/>
            <person name="Teijaro C.N."/>
            <person name="Fluegel L."/>
            <person name="Davis C.M."/>
            <person name="Simpson J.R."/>
            <person name="Lauterbach L."/>
            <person name="Steele A.D."/>
            <person name="Gui C."/>
            <person name="Meng S."/>
            <person name="Li G."/>
            <person name="Viehrig K."/>
            <person name="Ye F."/>
            <person name="Su P."/>
            <person name="Kiefer A.F."/>
            <person name="Nichols A."/>
            <person name="Cepeda A.J."/>
            <person name="Yan W."/>
            <person name="Fan B."/>
            <person name="Jiang Y."/>
            <person name="Adhikari A."/>
            <person name="Zheng C.-J."/>
            <person name="Schuster L."/>
            <person name="Cowan T.M."/>
            <person name="Smanski M.J."/>
            <person name="Chevrette M.G."/>
            <person name="De Carvalho L.P.S."/>
            <person name="Shen B."/>
        </authorList>
    </citation>
    <scope>NUCLEOTIDE SEQUENCE [LARGE SCALE GENOMIC DNA]</scope>
    <source>
        <strain evidence="2 3">NPDC000087</strain>
    </source>
</reference>
<feature type="region of interest" description="Disordered" evidence="1">
    <location>
        <begin position="184"/>
        <end position="207"/>
    </location>
</feature>
<keyword evidence="3" id="KW-1185">Reference proteome</keyword>
<name>A0ABW6WUY7_9ACTN</name>